<evidence type="ECO:0000313" key="3">
    <source>
        <dbReference type="EMBL" id="KAL2276565.1"/>
    </source>
</evidence>
<evidence type="ECO:0000313" key="4">
    <source>
        <dbReference type="Proteomes" id="UP001600888"/>
    </source>
</evidence>
<comment type="caution">
    <text evidence="3">The sequence shown here is derived from an EMBL/GenBank/DDBJ whole genome shotgun (WGS) entry which is preliminary data.</text>
</comment>
<keyword evidence="4" id="KW-1185">Reference proteome</keyword>
<organism evidence="3 4">
    <name type="scientific">Diaporthe vaccinii</name>
    <dbReference type="NCBI Taxonomy" id="105482"/>
    <lineage>
        <taxon>Eukaryota</taxon>
        <taxon>Fungi</taxon>
        <taxon>Dikarya</taxon>
        <taxon>Ascomycota</taxon>
        <taxon>Pezizomycotina</taxon>
        <taxon>Sordariomycetes</taxon>
        <taxon>Sordariomycetidae</taxon>
        <taxon>Diaporthales</taxon>
        <taxon>Diaporthaceae</taxon>
        <taxon>Diaporthe</taxon>
        <taxon>Diaporthe eres species complex</taxon>
    </lineage>
</organism>
<dbReference type="InterPro" id="IPR000719">
    <property type="entry name" value="Prot_kinase_dom"/>
</dbReference>
<dbReference type="Proteomes" id="UP001600888">
    <property type="component" value="Unassembled WGS sequence"/>
</dbReference>
<accession>A0ABR4E2E0</accession>
<feature type="compositionally biased region" description="Polar residues" evidence="1">
    <location>
        <begin position="176"/>
        <end position="189"/>
    </location>
</feature>
<reference evidence="3 4" key="1">
    <citation type="submission" date="2024-03" db="EMBL/GenBank/DDBJ databases">
        <title>A high-quality draft genome sequence of Diaporthe vaccinii, a causative agent of upright dieback and viscid rot disease in cranberry plants.</title>
        <authorList>
            <person name="Sarrasin M."/>
            <person name="Lang B.F."/>
            <person name="Burger G."/>
        </authorList>
    </citation>
    <scope>NUCLEOTIDE SEQUENCE [LARGE SCALE GENOMIC DNA]</scope>
    <source>
        <strain evidence="3 4">IS7</strain>
    </source>
</reference>
<name>A0ABR4E2E0_9PEZI</name>
<dbReference type="Gene3D" id="1.10.510.10">
    <property type="entry name" value="Transferase(Phosphotransferase) domain 1"/>
    <property type="match status" value="1"/>
</dbReference>
<evidence type="ECO:0000256" key="1">
    <source>
        <dbReference type="SAM" id="MobiDB-lite"/>
    </source>
</evidence>
<sequence length="189" mass="20309">MMWPKPHPSGPPSLRSATLASLGPRVFTAPETGRGEYSNAIDVFSMGLSMLATFEGVKWAGPLSEPDNHAQVLPHLASLQDSMPDDDVALIRSMLAWDPTERPTAEEALAHRIWQQADAVESGSEPDTARETTSSGSSSSGLGPSSTDGTNGFNKRFRRSDAPSASQDHNKRPRRSQSSATLRSPPSRI</sequence>
<protein>
    <recommendedName>
        <fullName evidence="2">Protein kinase domain-containing protein</fullName>
    </recommendedName>
</protein>
<gene>
    <name evidence="3" type="ORF">FJTKL_00804</name>
</gene>
<feature type="domain" description="Protein kinase" evidence="2">
    <location>
        <begin position="1"/>
        <end position="114"/>
    </location>
</feature>
<dbReference type="PROSITE" id="PS50011">
    <property type="entry name" value="PROTEIN_KINASE_DOM"/>
    <property type="match status" value="1"/>
</dbReference>
<dbReference type="InterPro" id="IPR011009">
    <property type="entry name" value="Kinase-like_dom_sf"/>
</dbReference>
<dbReference type="SUPFAM" id="SSF56112">
    <property type="entry name" value="Protein kinase-like (PK-like)"/>
    <property type="match status" value="1"/>
</dbReference>
<evidence type="ECO:0000259" key="2">
    <source>
        <dbReference type="PROSITE" id="PS50011"/>
    </source>
</evidence>
<feature type="region of interest" description="Disordered" evidence="1">
    <location>
        <begin position="117"/>
        <end position="189"/>
    </location>
</feature>
<dbReference type="EMBL" id="JBAWTH010000111">
    <property type="protein sequence ID" value="KAL2276565.1"/>
    <property type="molecule type" value="Genomic_DNA"/>
</dbReference>
<proteinExistence type="predicted"/>
<feature type="compositionally biased region" description="Low complexity" evidence="1">
    <location>
        <begin position="132"/>
        <end position="150"/>
    </location>
</feature>